<reference evidence="1" key="1">
    <citation type="submission" date="2019-10" db="EMBL/GenBank/DDBJ databases">
        <authorList>
            <consortium name="DOE Joint Genome Institute"/>
            <person name="Kuo A."/>
            <person name="Miyauchi S."/>
            <person name="Kiss E."/>
            <person name="Drula E."/>
            <person name="Kohler A."/>
            <person name="Sanchez-Garcia M."/>
            <person name="Andreopoulos B."/>
            <person name="Barry K.W."/>
            <person name="Bonito G."/>
            <person name="Buee M."/>
            <person name="Carver A."/>
            <person name="Chen C."/>
            <person name="Cichocki N."/>
            <person name="Clum A."/>
            <person name="Culley D."/>
            <person name="Crous P.W."/>
            <person name="Fauchery L."/>
            <person name="Girlanda M."/>
            <person name="Hayes R."/>
            <person name="Keri Z."/>
            <person name="LaButti K."/>
            <person name="Lipzen A."/>
            <person name="Lombard V."/>
            <person name="Magnuson J."/>
            <person name="Maillard F."/>
            <person name="Morin E."/>
            <person name="Murat C."/>
            <person name="Nolan M."/>
            <person name="Ohm R."/>
            <person name="Pangilinan J."/>
            <person name="Pereira M."/>
            <person name="Perotto S."/>
            <person name="Peter M."/>
            <person name="Riley R."/>
            <person name="Sitrit Y."/>
            <person name="Stielow B."/>
            <person name="Szollosi G."/>
            <person name="Zifcakova L."/>
            <person name="Stursova M."/>
            <person name="Spatafora J.W."/>
            <person name="Tedersoo L."/>
            <person name="Vaario L.-M."/>
            <person name="Yamada A."/>
            <person name="Yan M."/>
            <person name="Wang P."/>
            <person name="Xu J."/>
            <person name="Bruns T."/>
            <person name="Baldrian P."/>
            <person name="Vilgalys R."/>
            <person name="Henrissat B."/>
            <person name="Grigoriev I.V."/>
            <person name="Hibbett D."/>
            <person name="Nagy L.G."/>
            <person name="Martin F.M."/>
        </authorList>
    </citation>
    <scope>NUCLEOTIDE SEQUENCE</scope>
    <source>
        <strain evidence="1">Prilba</strain>
    </source>
</reference>
<organism evidence="1 2">
    <name type="scientific">Russula ochroleuca</name>
    <dbReference type="NCBI Taxonomy" id="152965"/>
    <lineage>
        <taxon>Eukaryota</taxon>
        <taxon>Fungi</taxon>
        <taxon>Dikarya</taxon>
        <taxon>Basidiomycota</taxon>
        <taxon>Agaricomycotina</taxon>
        <taxon>Agaricomycetes</taxon>
        <taxon>Russulales</taxon>
        <taxon>Russulaceae</taxon>
        <taxon>Russula</taxon>
    </lineage>
</organism>
<name>A0A9P5JX45_9AGAM</name>
<dbReference type="AlphaFoldDB" id="A0A9P5JX45"/>
<reference evidence="1" key="2">
    <citation type="journal article" date="2020" name="Nat. Commun.">
        <title>Large-scale genome sequencing of mycorrhizal fungi provides insights into the early evolution of symbiotic traits.</title>
        <authorList>
            <person name="Miyauchi S."/>
            <person name="Kiss E."/>
            <person name="Kuo A."/>
            <person name="Drula E."/>
            <person name="Kohler A."/>
            <person name="Sanchez-Garcia M."/>
            <person name="Morin E."/>
            <person name="Andreopoulos B."/>
            <person name="Barry K.W."/>
            <person name="Bonito G."/>
            <person name="Buee M."/>
            <person name="Carver A."/>
            <person name="Chen C."/>
            <person name="Cichocki N."/>
            <person name="Clum A."/>
            <person name="Culley D."/>
            <person name="Crous P.W."/>
            <person name="Fauchery L."/>
            <person name="Girlanda M."/>
            <person name="Hayes R.D."/>
            <person name="Keri Z."/>
            <person name="LaButti K."/>
            <person name="Lipzen A."/>
            <person name="Lombard V."/>
            <person name="Magnuson J."/>
            <person name="Maillard F."/>
            <person name="Murat C."/>
            <person name="Nolan M."/>
            <person name="Ohm R.A."/>
            <person name="Pangilinan J."/>
            <person name="Pereira M.F."/>
            <person name="Perotto S."/>
            <person name="Peter M."/>
            <person name="Pfister S."/>
            <person name="Riley R."/>
            <person name="Sitrit Y."/>
            <person name="Stielow J.B."/>
            <person name="Szollosi G."/>
            <person name="Zifcakova L."/>
            <person name="Stursova M."/>
            <person name="Spatafora J.W."/>
            <person name="Tedersoo L."/>
            <person name="Vaario L.M."/>
            <person name="Yamada A."/>
            <person name="Yan M."/>
            <person name="Wang P."/>
            <person name="Xu J."/>
            <person name="Bruns T."/>
            <person name="Baldrian P."/>
            <person name="Vilgalys R."/>
            <person name="Dunand C."/>
            <person name="Henrissat B."/>
            <person name="Grigoriev I.V."/>
            <person name="Hibbett D."/>
            <person name="Nagy L.G."/>
            <person name="Martin F.M."/>
        </authorList>
    </citation>
    <scope>NUCLEOTIDE SEQUENCE</scope>
    <source>
        <strain evidence="1">Prilba</strain>
    </source>
</reference>
<gene>
    <name evidence="1" type="ORF">DFH94DRAFT_617773</name>
</gene>
<feature type="non-terminal residue" evidence="1">
    <location>
        <position position="124"/>
    </location>
</feature>
<dbReference type="EMBL" id="WHVB01000039">
    <property type="protein sequence ID" value="KAF8466785.1"/>
    <property type="molecule type" value="Genomic_DNA"/>
</dbReference>
<evidence type="ECO:0000313" key="1">
    <source>
        <dbReference type="EMBL" id="KAF8466785.1"/>
    </source>
</evidence>
<protein>
    <submittedName>
        <fullName evidence="1">Uncharacterized protein</fullName>
    </submittedName>
</protein>
<accession>A0A9P5JX45</accession>
<proteinExistence type="predicted"/>
<sequence length="124" mass="14007">LSQIAIPALKKVALCYLDNVTTLLNHLKQQSLTSLPLQHLRIEVSFFGELELVRLLTQTSSLTMLELEDASSSLIKSLSALATTTNWICPELETLSLYRCTTVDWDALWTFVKLHLLAHIHTYP</sequence>
<comment type="caution">
    <text evidence="1">The sequence shown here is derived from an EMBL/GenBank/DDBJ whole genome shotgun (WGS) entry which is preliminary data.</text>
</comment>
<evidence type="ECO:0000313" key="2">
    <source>
        <dbReference type="Proteomes" id="UP000759537"/>
    </source>
</evidence>
<keyword evidence="2" id="KW-1185">Reference proteome</keyword>
<dbReference type="OrthoDB" id="8048523at2759"/>
<dbReference type="Proteomes" id="UP000759537">
    <property type="component" value="Unassembled WGS sequence"/>
</dbReference>
<feature type="non-terminal residue" evidence="1">
    <location>
        <position position="1"/>
    </location>
</feature>